<evidence type="ECO:0000256" key="1">
    <source>
        <dbReference type="SAM" id="MobiDB-lite"/>
    </source>
</evidence>
<protein>
    <submittedName>
        <fullName evidence="2">Uncharacterized protein</fullName>
    </submittedName>
</protein>
<evidence type="ECO:0000313" key="3">
    <source>
        <dbReference type="Proteomes" id="UP000321534"/>
    </source>
</evidence>
<gene>
    <name evidence="2" type="ORF">TAE01_36240</name>
</gene>
<sequence>MQRTVVEQTEHRELEQRGAAALGAVGRGHGFTVHPDISLRYIWVSVAGDDRRTVTHPARGVTHAAGRVDGEGESVVPSNPPGSG</sequence>
<comment type="caution">
    <text evidence="2">The sequence shown here is derived from an EMBL/GenBank/DDBJ whole genome shotgun (WGS) entry which is preliminary data.</text>
</comment>
<reference evidence="2 3" key="1">
    <citation type="submission" date="2019-07" db="EMBL/GenBank/DDBJ databases">
        <title>Whole genome shotgun sequence of Terrabacter aerolatus NBRC 106305.</title>
        <authorList>
            <person name="Hosoyama A."/>
            <person name="Uohara A."/>
            <person name="Ohji S."/>
            <person name="Ichikawa N."/>
        </authorList>
    </citation>
    <scope>NUCLEOTIDE SEQUENCE [LARGE SCALE GENOMIC DNA]</scope>
    <source>
        <strain evidence="2 3">NBRC 106305</strain>
    </source>
</reference>
<feature type="region of interest" description="Disordered" evidence="1">
    <location>
        <begin position="56"/>
        <end position="84"/>
    </location>
</feature>
<evidence type="ECO:0000313" key="2">
    <source>
        <dbReference type="EMBL" id="GEO31814.1"/>
    </source>
</evidence>
<organism evidence="2 3">
    <name type="scientific">Terrabacter aerolatus</name>
    <dbReference type="NCBI Taxonomy" id="422442"/>
    <lineage>
        <taxon>Bacteria</taxon>
        <taxon>Bacillati</taxon>
        <taxon>Actinomycetota</taxon>
        <taxon>Actinomycetes</taxon>
        <taxon>Micrococcales</taxon>
        <taxon>Intrasporangiaceae</taxon>
        <taxon>Terrabacter</taxon>
    </lineage>
</organism>
<accession>A0A512D5R4</accession>
<dbReference type="Proteomes" id="UP000321534">
    <property type="component" value="Unassembled WGS sequence"/>
</dbReference>
<proteinExistence type="predicted"/>
<dbReference type="AlphaFoldDB" id="A0A512D5R4"/>
<dbReference type="EMBL" id="BJYX01000027">
    <property type="protein sequence ID" value="GEO31814.1"/>
    <property type="molecule type" value="Genomic_DNA"/>
</dbReference>
<keyword evidence="3" id="KW-1185">Reference proteome</keyword>
<name>A0A512D5R4_9MICO</name>